<evidence type="ECO:0000313" key="1">
    <source>
        <dbReference type="EMBL" id="CEA15236.1"/>
    </source>
</evidence>
<sequence length="51" mass="5897">MLDYLMVQLTWNGLQKYIKKTASQTVKFSTGCGIHMKTTSYLYTEALKTFL</sequence>
<dbReference type="STRING" id="1562970.ING2E5B_0469"/>
<dbReference type="KEGG" id="pbt:ING2E5B_0469"/>
<dbReference type="EMBL" id="LN515532">
    <property type="protein sequence ID" value="CEA15236.1"/>
    <property type="molecule type" value="Genomic_DNA"/>
</dbReference>
<dbReference type="AlphaFoldDB" id="A0A098BYI2"/>
<accession>A0A098BYI2</accession>
<proteinExistence type="predicted"/>
<protein>
    <submittedName>
        <fullName evidence="1">Uncharacterized protein</fullName>
    </submittedName>
</protein>
<evidence type="ECO:0000313" key="2">
    <source>
        <dbReference type="Proteomes" id="UP000032417"/>
    </source>
</evidence>
<gene>
    <name evidence="1" type="ORF">ING2E5B_0469</name>
</gene>
<keyword evidence="2" id="KW-1185">Reference proteome</keyword>
<reference evidence="1 2" key="1">
    <citation type="submission" date="2014-08" db="EMBL/GenBank/DDBJ databases">
        <authorList>
            <person name="Wibberg D."/>
        </authorList>
    </citation>
    <scope>NUCLEOTIDE SEQUENCE [LARGE SCALE GENOMIC DNA]</scope>
    <source>
        <strain evidence="2">ING2-E5B</strain>
    </source>
</reference>
<name>A0A098BYI2_9BACT</name>
<dbReference type="HOGENOM" id="CLU_3102087_0_0_10"/>
<dbReference type="Proteomes" id="UP000032417">
    <property type="component" value="Chromosome 1"/>
</dbReference>
<organism evidence="1 2">
    <name type="scientific">Fermentimonas caenicola</name>
    <dbReference type="NCBI Taxonomy" id="1562970"/>
    <lineage>
        <taxon>Bacteria</taxon>
        <taxon>Pseudomonadati</taxon>
        <taxon>Bacteroidota</taxon>
        <taxon>Bacteroidia</taxon>
        <taxon>Bacteroidales</taxon>
        <taxon>Dysgonomonadaceae</taxon>
        <taxon>Fermentimonas</taxon>
    </lineage>
</organism>